<evidence type="ECO:0000313" key="2">
    <source>
        <dbReference type="EMBL" id="KJW13253.1"/>
    </source>
</evidence>
<feature type="transmembrane region" description="Helical" evidence="1">
    <location>
        <begin position="204"/>
        <end position="223"/>
    </location>
</feature>
<keyword evidence="1" id="KW-1133">Transmembrane helix</keyword>
<dbReference type="EMBL" id="JZCR01000009">
    <property type="protein sequence ID" value="KJW13253.1"/>
    <property type="molecule type" value="Genomic_DNA"/>
</dbReference>
<evidence type="ECO:0000256" key="1">
    <source>
        <dbReference type="SAM" id="Phobius"/>
    </source>
</evidence>
<proteinExistence type="predicted"/>
<feature type="transmembrane region" description="Helical" evidence="1">
    <location>
        <begin position="53"/>
        <end position="73"/>
    </location>
</feature>
<name>A0A0F3RTA2_9LACO</name>
<dbReference type="AlphaFoldDB" id="A0A0F3RTA2"/>
<feature type="transmembrane region" description="Helical" evidence="1">
    <location>
        <begin position="12"/>
        <end position="33"/>
    </location>
</feature>
<dbReference type="STRING" id="216463.VC81_04440"/>
<protein>
    <submittedName>
        <fullName evidence="2">Uncharacterized protein</fullName>
    </submittedName>
</protein>
<reference evidence="2 3" key="1">
    <citation type="submission" date="2015-03" db="EMBL/GenBank/DDBJ databases">
        <authorList>
            <person name="Zheng J."/>
            <person name="Ganezle M."/>
        </authorList>
    </citation>
    <scope>NUCLEOTIDE SEQUENCE [LARGE SCALE GENOMIC DNA]</scope>
    <source>
        <strain evidence="2 3">LP38</strain>
    </source>
</reference>
<keyword evidence="1" id="KW-0472">Membrane</keyword>
<dbReference type="RefSeq" id="WP_045806959.1">
    <property type="nucleotide sequence ID" value="NZ_JZCR01000009.1"/>
</dbReference>
<dbReference type="PATRIC" id="fig|216463.3.peg.2722"/>
<dbReference type="OrthoDB" id="258743at2"/>
<feature type="transmembrane region" description="Helical" evidence="1">
    <location>
        <begin position="173"/>
        <end position="192"/>
    </location>
</feature>
<sequence length="267" mass="29472">MTVDYALIFKNLGIVGLWLIVIPFSFIALLTYINRNTKHYLANGLGVDSELYLGWLGIFFHETSHLLVALLFGHHITAVRLLKRPHPDRRDANGDPDLTLGYVNHTWNQRNWYQNTGNLFIGIAPIFGCTLVLLGLTALFLPTLFSGIIALTATPLSLDWESFREAIVGASDPWWHWLVMLILAMNISVGGFDLSSADFANSQVGLIGFTSVLAAITVVLTLFQSATGWLTGIAAIMVVVSVVLTFSLIVSVLANLLVRLVLQVKWH</sequence>
<comment type="caution">
    <text evidence="2">The sequence shown here is derived from an EMBL/GenBank/DDBJ whole genome shotgun (WGS) entry which is preliminary data.</text>
</comment>
<organism evidence="2 3">
    <name type="scientific">Levilactobacillus spicheri</name>
    <dbReference type="NCBI Taxonomy" id="216463"/>
    <lineage>
        <taxon>Bacteria</taxon>
        <taxon>Bacillati</taxon>
        <taxon>Bacillota</taxon>
        <taxon>Bacilli</taxon>
        <taxon>Lactobacillales</taxon>
        <taxon>Lactobacillaceae</taxon>
        <taxon>Levilactobacillus</taxon>
    </lineage>
</organism>
<keyword evidence="1" id="KW-0812">Transmembrane</keyword>
<evidence type="ECO:0000313" key="3">
    <source>
        <dbReference type="Proteomes" id="UP000033491"/>
    </source>
</evidence>
<feature type="transmembrane region" description="Helical" evidence="1">
    <location>
        <begin position="120"/>
        <end position="153"/>
    </location>
</feature>
<feature type="transmembrane region" description="Helical" evidence="1">
    <location>
        <begin position="229"/>
        <end position="258"/>
    </location>
</feature>
<gene>
    <name evidence="2" type="ORF">VC81_04440</name>
</gene>
<dbReference type="Proteomes" id="UP000033491">
    <property type="component" value="Unassembled WGS sequence"/>
</dbReference>
<accession>A0A0F3RTA2</accession>